<reference evidence="1 2" key="1">
    <citation type="submission" date="2020-01" db="EMBL/GenBank/DDBJ databases">
        <title>Genetics and antimicrobial susceptibilities of Nocardia species isolated from the soil; a comparison with species isolated from humans.</title>
        <authorList>
            <person name="Carrasco G."/>
            <person name="Monzon S."/>
            <person name="Sansegundo M."/>
            <person name="Garcia E."/>
            <person name="Garrido N."/>
            <person name="Medina M.J."/>
            <person name="Villalon P."/>
            <person name="Ramirez-Arocha A.C."/>
            <person name="Jimenez P."/>
            <person name="Cuesta I."/>
            <person name="Valdezate S."/>
        </authorList>
    </citation>
    <scope>NUCLEOTIDE SEQUENCE [LARGE SCALE GENOMIC DNA]</scope>
    <source>
        <strain evidence="1 2">CNM20110626</strain>
    </source>
</reference>
<dbReference type="Proteomes" id="UP000471166">
    <property type="component" value="Unassembled WGS sequence"/>
</dbReference>
<organism evidence="1 2">
    <name type="scientific">Nocardia cyriacigeorgica</name>
    <dbReference type="NCBI Taxonomy" id="135487"/>
    <lineage>
        <taxon>Bacteria</taxon>
        <taxon>Bacillati</taxon>
        <taxon>Actinomycetota</taxon>
        <taxon>Actinomycetes</taxon>
        <taxon>Mycobacteriales</taxon>
        <taxon>Nocardiaceae</taxon>
        <taxon>Nocardia</taxon>
    </lineage>
</organism>
<dbReference type="RefSeq" id="WP_163841179.1">
    <property type="nucleotide sequence ID" value="NZ_JAAGVB010000002.1"/>
</dbReference>
<comment type="caution">
    <text evidence="1">The sequence shown here is derived from an EMBL/GenBank/DDBJ whole genome shotgun (WGS) entry which is preliminary data.</text>
</comment>
<protein>
    <submittedName>
        <fullName evidence="1">Helix-turn-helix domain-containing protein</fullName>
    </submittedName>
</protein>
<name>A0A6P1CJ15_9NOCA</name>
<dbReference type="EMBL" id="JAAGVB010000002">
    <property type="protein sequence ID" value="NEW31294.1"/>
    <property type="molecule type" value="Genomic_DNA"/>
</dbReference>
<dbReference type="AlphaFoldDB" id="A0A6P1CJ15"/>
<evidence type="ECO:0000313" key="2">
    <source>
        <dbReference type="Proteomes" id="UP000471166"/>
    </source>
</evidence>
<proteinExistence type="predicted"/>
<accession>A0A6P1CJ15</accession>
<evidence type="ECO:0000313" key="1">
    <source>
        <dbReference type="EMBL" id="NEW31294.1"/>
    </source>
</evidence>
<sequence>MEPIEDLAPPKAVADYMHTTTARLANDRYLNKGLPYIKVGSRVLYRWSDVHKWLEKNTVTPESA</sequence>
<gene>
    <name evidence="1" type="ORF">GV791_01800</name>
</gene>